<comment type="caution">
    <text evidence="3">The sequence shown here is derived from an EMBL/GenBank/DDBJ whole genome shotgun (WGS) entry which is preliminary data.</text>
</comment>
<gene>
    <name evidence="3" type="ORF">DI563_00280</name>
</gene>
<dbReference type="CDD" id="cd13579">
    <property type="entry name" value="PBP2_Bug_NagM"/>
    <property type="match status" value="1"/>
</dbReference>
<dbReference type="Gene3D" id="3.40.190.150">
    <property type="entry name" value="Bordetella uptake gene, domain 1"/>
    <property type="match status" value="1"/>
</dbReference>
<evidence type="ECO:0000256" key="1">
    <source>
        <dbReference type="ARBA" id="ARBA00006987"/>
    </source>
</evidence>
<name>A0A2W5QQ05_VARPD</name>
<accession>A0A2W5QQ05</accession>
<dbReference type="SUPFAM" id="SSF53850">
    <property type="entry name" value="Periplasmic binding protein-like II"/>
    <property type="match status" value="1"/>
</dbReference>
<keyword evidence="2" id="KW-0732">Signal</keyword>
<dbReference type="Pfam" id="PF03401">
    <property type="entry name" value="TctC"/>
    <property type="match status" value="1"/>
</dbReference>
<dbReference type="Proteomes" id="UP000249135">
    <property type="component" value="Unassembled WGS sequence"/>
</dbReference>
<sequence length="321" mass="33632">MFDRRSFLASLAALGSISPAWAQSVRRIIVGLPPGGATDAIARQVASNMRLPDGSSTIVENRAGAGGRIGVVAVKSAPADGATLLVSPASVLTIFPHVYTKVGYDPVRDLQPITTLCEVPYSISVGPVVPASVRTLKDFAAWGRSNKDKSFFGCPGEGTTPHFVGWMFGRAAGFDYRQVAYKGGGPAVLDVIGGQIASSINVISEVLQHAKAGKVRVLAVSSAQRLPQLPDVPTMTEAGFPTLEAAEWFGLFAPAGTPASVVAQLHQSVVEAIARPELGKFLADAGLFPKTTSPEGLAALLRNDLDRWGPVAKSTGFRIDE</sequence>
<organism evidence="3 4">
    <name type="scientific">Variovorax paradoxus</name>
    <dbReference type="NCBI Taxonomy" id="34073"/>
    <lineage>
        <taxon>Bacteria</taxon>
        <taxon>Pseudomonadati</taxon>
        <taxon>Pseudomonadota</taxon>
        <taxon>Betaproteobacteria</taxon>
        <taxon>Burkholderiales</taxon>
        <taxon>Comamonadaceae</taxon>
        <taxon>Variovorax</taxon>
    </lineage>
</organism>
<dbReference type="Gene3D" id="3.40.190.10">
    <property type="entry name" value="Periplasmic binding protein-like II"/>
    <property type="match status" value="1"/>
</dbReference>
<evidence type="ECO:0000313" key="4">
    <source>
        <dbReference type="Proteomes" id="UP000249135"/>
    </source>
</evidence>
<feature type="signal peptide" evidence="2">
    <location>
        <begin position="1"/>
        <end position="22"/>
    </location>
</feature>
<dbReference type="PANTHER" id="PTHR42928:SF5">
    <property type="entry name" value="BLR1237 PROTEIN"/>
    <property type="match status" value="1"/>
</dbReference>
<dbReference type="InterPro" id="IPR005064">
    <property type="entry name" value="BUG"/>
</dbReference>
<comment type="similarity">
    <text evidence="1">Belongs to the UPF0065 (bug) family.</text>
</comment>
<evidence type="ECO:0000313" key="3">
    <source>
        <dbReference type="EMBL" id="PZQ78449.1"/>
    </source>
</evidence>
<evidence type="ECO:0000256" key="2">
    <source>
        <dbReference type="SAM" id="SignalP"/>
    </source>
</evidence>
<dbReference type="AlphaFoldDB" id="A0A2W5QQ05"/>
<proteinExistence type="inferred from homology"/>
<dbReference type="PANTHER" id="PTHR42928">
    <property type="entry name" value="TRICARBOXYLATE-BINDING PROTEIN"/>
    <property type="match status" value="1"/>
</dbReference>
<feature type="chain" id="PRO_5016039810" evidence="2">
    <location>
        <begin position="23"/>
        <end position="321"/>
    </location>
</feature>
<dbReference type="PIRSF" id="PIRSF017082">
    <property type="entry name" value="YflP"/>
    <property type="match status" value="1"/>
</dbReference>
<protein>
    <submittedName>
        <fullName evidence="3">Twin-arginine translocation pathway signal protein</fullName>
    </submittedName>
</protein>
<reference evidence="3 4" key="1">
    <citation type="submission" date="2017-08" db="EMBL/GenBank/DDBJ databases">
        <title>Infants hospitalized years apart are colonized by the same room-sourced microbial strains.</title>
        <authorList>
            <person name="Brooks B."/>
            <person name="Olm M.R."/>
            <person name="Firek B.A."/>
            <person name="Baker R."/>
            <person name="Thomas B.C."/>
            <person name="Morowitz M.J."/>
            <person name="Banfield J.F."/>
        </authorList>
    </citation>
    <scope>NUCLEOTIDE SEQUENCE [LARGE SCALE GENOMIC DNA]</scope>
    <source>
        <strain evidence="3">S2_005_003_R2_41</strain>
    </source>
</reference>
<dbReference type="InterPro" id="IPR042100">
    <property type="entry name" value="Bug_dom1"/>
</dbReference>
<dbReference type="EMBL" id="QFPP01000001">
    <property type="protein sequence ID" value="PZQ78449.1"/>
    <property type="molecule type" value="Genomic_DNA"/>
</dbReference>